<sequence length="85" mass="9632">MTNSTTTIKQITDLFNQAYYEPVVNKLLATPGLHNITVVIGNNPQLDEYQIKVNQDKIDKVQLTYGKKPLLGIIMNNEDGYSLYD</sequence>
<organism evidence="1 2">
    <name type="scientific">Lactobacillus johnsonii</name>
    <dbReference type="NCBI Taxonomy" id="33959"/>
    <lineage>
        <taxon>Bacteria</taxon>
        <taxon>Bacillati</taxon>
        <taxon>Bacillota</taxon>
        <taxon>Bacilli</taxon>
        <taxon>Lactobacillales</taxon>
        <taxon>Lactobacillaceae</taxon>
        <taxon>Lactobacillus</taxon>
    </lineage>
</organism>
<dbReference type="RefSeq" id="WP_127835656.1">
    <property type="nucleotide sequence ID" value="NZ_CP032680.1"/>
</dbReference>
<accession>A0A9W3Z0J4</accession>
<protein>
    <submittedName>
        <fullName evidence="1">Uncharacterized protein</fullName>
    </submittedName>
</protein>
<proteinExistence type="predicted"/>
<reference evidence="1 2" key="1">
    <citation type="submission" date="2018-10" db="EMBL/GenBank/DDBJ databases">
        <title>Complete genome sequencing of Lactobacillus johnsonii ZLJ010.</title>
        <authorList>
            <person name="Zhang W."/>
            <person name="Ji H."/>
            <person name="Wang J."/>
            <person name="Zhang D."/>
            <person name="Liu H."/>
            <person name="Wang S."/>
            <person name="Wang Y."/>
        </authorList>
    </citation>
    <scope>NUCLEOTIDE SEQUENCE [LARGE SCALE GENOMIC DNA]</scope>
    <source>
        <strain evidence="1 2">ZLJ010</strain>
    </source>
</reference>
<dbReference type="AlphaFoldDB" id="A0A9W3Z0J4"/>
<dbReference type="Proteomes" id="UP000283758">
    <property type="component" value="Chromosome"/>
</dbReference>
<evidence type="ECO:0000313" key="2">
    <source>
        <dbReference type="Proteomes" id="UP000283758"/>
    </source>
</evidence>
<gene>
    <name evidence="1" type="ORF">D7321_04005</name>
</gene>
<dbReference type="EMBL" id="CP032680">
    <property type="protein sequence ID" value="AZZ67313.1"/>
    <property type="molecule type" value="Genomic_DNA"/>
</dbReference>
<name>A0A9W3Z0J4_LACJH</name>
<evidence type="ECO:0000313" key="1">
    <source>
        <dbReference type="EMBL" id="AZZ67313.1"/>
    </source>
</evidence>